<feature type="domain" description="SnoaL-like" evidence="2">
    <location>
        <begin position="17"/>
        <end position="137"/>
    </location>
</feature>
<accession>A0A177SUW7</accession>
<dbReference type="Gene3D" id="3.10.450.50">
    <property type="match status" value="1"/>
</dbReference>
<dbReference type="RefSeq" id="WP_064301348.1">
    <property type="nucleotide sequence ID" value="NZ_LUCV01000004.1"/>
</dbReference>
<dbReference type="CDD" id="cd00531">
    <property type="entry name" value="NTF2_like"/>
    <property type="match status" value="1"/>
</dbReference>
<dbReference type="Proteomes" id="UP000077752">
    <property type="component" value="Unassembled WGS sequence"/>
</dbReference>
<comment type="caution">
    <text evidence="3">The sequence shown here is derived from an EMBL/GenBank/DDBJ whole genome shotgun (WGS) entry which is preliminary data.</text>
</comment>
<organism evidence="3 4">
    <name type="scientific">Pseudomonas putida</name>
    <name type="common">Arthrobacter siderocapsulatus</name>
    <dbReference type="NCBI Taxonomy" id="303"/>
    <lineage>
        <taxon>Bacteria</taxon>
        <taxon>Pseudomonadati</taxon>
        <taxon>Pseudomonadota</taxon>
        <taxon>Gammaproteobacteria</taxon>
        <taxon>Pseudomonadales</taxon>
        <taxon>Pseudomonadaceae</taxon>
        <taxon>Pseudomonas</taxon>
    </lineage>
</organism>
<dbReference type="Pfam" id="PF13577">
    <property type="entry name" value="SnoaL_4"/>
    <property type="match status" value="1"/>
</dbReference>
<reference evidence="3 4" key="1">
    <citation type="submission" date="2016-03" db="EMBL/GenBank/DDBJ databases">
        <title>Draft Genome Assembly of Pseudomonas putida strain CBF10-2.</title>
        <authorList>
            <person name="Iyer R.S."/>
            <person name="Damania A."/>
        </authorList>
    </citation>
    <scope>NUCLEOTIDE SEQUENCE [LARGE SCALE GENOMIC DNA]</scope>
    <source>
        <strain evidence="3 4">CBF10-2</strain>
    </source>
</reference>
<proteinExistence type="predicted"/>
<evidence type="ECO:0000313" key="4">
    <source>
        <dbReference type="Proteomes" id="UP000077752"/>
    </source>
</evidence>
<evidence type="ECO:0000313" key="3">
    <source>
        <dbReference type="EMBL" id="OAI94776.1"/>
    </source>
</evidence>
<sequence length="184" mass="21500">MNDNKNNKNDVSQERIQSLLDRQDILDCLTRYCRAVDRFDTELLRSVYHEDAIDDHGSFLGDRDSFIDWALGYHRQHQLSHHHMIFNHSVELDGDQAHSETYWLFFGENRSKPDTLAVGRYIDRFEKRAGRWAIAERVCVTESVNELGAPDLPAAFRAVQMGNAHSSRDRQDISYQRPLRARRP</sequence>
<dbReference type="InterPro" id="IPR032710">
    <property type="entry name" value="NTF2-like_dom_sf"/>
</dbReference>
<name>A0A177SUW7_PSEPU</name>
<dbReference type="SUPFAM" id="SSF54427">
    <property type="entry name" value="NTF2-like"/>
    <property type="match status" value="1"/>
</dbReference>
<feature type="region of interest" description="Disordered" evidence="1">
    <location>
        <begin position="162"/>
        <end position="184"/>
    </location>
</feature>
<gene>
    <name evidence="3" type="ORF">AYO28_07030</name>
</gene>
<evidence type="ECO:0000259" key="2">
    <source>
        <dbReference type="Pfam" id="PF13577"/>
    </source>
</evidence>
<protein>
    <recommendedName>
        <fullName evidence="2">SnoaL-like domain-containing protein</fullName>
    </recommendedName>
</protein>
<evidence type="ECO:0000256" key="1">
    <source>
        <dbReference type="SAM" id="MobiDB-lite"/>
    </source>
</evidence>
<dbReference type="AlphaFoldDB" id="A0A177SUW7"/>
<dbReference type="EMBL" id="LUCV01000004">
    <property type="protein sequence ID" value="OAI94776.1"/>
    <property type="molecule type" value="Genomic_DNA"/>
</dbReference>
<dbReference type="InterPro" id="IPR037401">
    <property type="entry name" value="SnoaL-like"/>
</dbReference>